<dbReference type="SUPFAM" id="SSF158472">
    <property type="entry name" value="HAMP domain-like"/>
    <property type="match status" value="1"/>
</dbReference>
<evidence type="ECO:0000259" key="11">
    <source>
        <dbReference type="PROSITE" id="PS50109"/>
    </source>
</evidence>
<gene>
    <name evidence="13" type="ORF">HHL11_27975</name>
</gene>
<keyword evidence="10" id="KW-0472">Membrane</keyword>
<dbReference type="SMART" id="SM00304">
    <property type="entry name" value="HAMP"/>
    <property type="match status" value="1"/>
</dbReference>
<dbReference type="Gene3D" id="1.10.287.130">
    <property type="match status" value="1"/>
</dbReference>
<dbReference type="PRINTS" id="PR00344">
    <property type="entry name" value="BCTRLSENSOR"/>
</dbReference>
<dbReference type="InterPro" id="IPR003660">
    <property type="entry name" value="HAMP_dom"/>
</dbReference>
<keyword evidence="14" id="KW-1185">Reference proteome</keyword>
<keyword evidence="5" id="KW-0597">Phosphoprotein</keyword>
<evidence type="ECO:0000259" key="12">
    <source>
        <dbReference type="PROSITE" id="PS50885"/>
    </source>
</evidence>
<keyword evidence="10" id="KW-1133">Transmembrane helix</keyword>
<dbReference type="GO" id="GO:0005524">
    <property type="term" value="F:ATP binding"/>
    <property type="evidence" value="ECO:0007669"/>
    <property type="project" value="UniProtKB-KW"/>
</dbReference>
<dbReference type="EC" id="2.7.13.3" evidence="3"/>
<name>A0A848HDR5_9BURK</name>
<dbReference type="PANTHER" id="PTHR44936:SF10">
    <property type="entry name" value="SENSOR PROTEIN RSTB"/>
    <property type="match status" value="1"/>
</dbReference>
<dbReference type="CDD" id="cd00082">
    <property type="entry name" value="HisKA"/>
    <property type="match status" value="1"/>
</dbReference>
<comment type="caution">
    <text evidence="13">The sequence shown here is derived from an EMBL/GenBank/DDBJ whole genome shotgun (WGS) entry which is preliminary data.</text>
</comment>
<dbReference type="GO" id="GO:0000155">
    <property type="term" value="F:phosphorelay sensor kinase activity"/>
    <property type="evidence" value="ECO:0007669"/>
    <property type="project" value="InterPro"/>
</dbReference>
<dbReference type="InterPro" id="IPR003594">
    <property type="entry name" value="HATPase_dom"/>
</dbReference>
<keyword evidence="4" id="KW-1003">Cell membrane</keyword>
<dbReference type="Pfam" id="PF02518">
    <property type="entry name" value="HATPase_c"/>
    <property type="match status" value="1"/>
</dbReference>
<organism evidence="13 14">
    <name type="scientific">Ramlibacter agri</name>
    <dbReference type="NCBI Taxonomy" id="2728837"/>
    <lineage>
        <taxon>Bacteria</taxon>
        <taxon>Pseudomonadati</taxon>
        <taxon>Pseudomonadota</taxon>
        <taxon>Betaproteobacteria</taxon>
        <taxon>Burkholderiales</taxon>
        <taxon>Comamonadaceae</taxon>
        <taxon>Ramlibacter</taxon>
    </lineage>
</organism>
<accession>A0A848HDR5</accession>
<evidence type="ECO:0000256" key="7">
    <source>
        <dbReference type="ARBA" id="ARBA00022741"/>
    </source>
</evidence>
<evidence type="ECO:0000256" key="8">
    <source>
        <dbReference type="ARBA" id="ARBA00022777"/>
    </source>
</evidence>
<dbReference type="SUPFAM" id="SSF47384">
    <property type="entry name" value="Homodimeric domain of signal transducing histidine kinase"/>
    <property type="match status" value="1"/>
</dbReference>
<dbReference type="SUPFAM" id="SSF55874">
    <property type="entry name" value="ATPase domain of HSP90 chaperone/DNA topoisomerase II/histidine kinase"/>
    <property type="match status" value="1"/>
</dbReference>
<dbReference type="Gene3D" id="6.10.340.10">
    <property type="match status" value="1"/>
</dbReference>
<dbReference type="SMART" id="SM00388">
    <property type="entry name" value="HisKA"/>
    <property type="match status" value="1"/>
</dbReference>
<dbReference type="InterPro" id="IPR005467">
    <property type="entry name" value="His_kinase_dom"/>
</dbReference>
<dbReference type="InterPro" id="IPR036890">
    <property type="entry name" value="HATPase_C_sf"/>
</dbReference>
<dbReference type="InterPro" id="IPR003661">
    <property type="entry name" value="HisK_dim/P_dom"/>
</dbReference>
<evidence type="ECO:0000256" key="1">
    <source>
        <dbReference type="ARBA" id="ARBA00000085"/>
    </source>
</evidence>
<dbReference type="PANTHER" id="PTHR44936">
    <property type="entry name" value="SENSOR PROTEIN CREC"/>
    <property type="match status" value="1"/>
</dbReference>
<dbReference type="PROSITE" id="PS50885">
    <property type="entry name" value="HAMP"/>
    <property type="match status" value="1"/>
</dbReference>
<dbReference type="Pfam" id="PF00512">
    <property type="entry name" value="HisKA"/>
    <property type="match status" value="1"/>
</dbReference>
<evidence type="ECO:0000313" key="13">
    <source>
        <dbReference type="EMBL" id="NML47620.1"/>
    </source>
</evidence>
<keyword evidence="8 13" id="KW-0418">Kinase</keyword>
<dbReference type="Proteomes" id="UP000541185">
    <property type="component" value="Unassembled WGS sequence"/>
</dbReference>
<dbReference type="CDD" id="cd06225">
    <property type="entry name" value="HAMP"/>
    <property type="match status" value="1"/>
</dbReference>
<dbReference type="InterPro" id="IPR050980">
    <property type="entry name" value="2C_sensor_his_kinase"/>
</dbReference>
<comment type="catalytic activity">
    <reaction evidence="1">
        <text>ATP + protein L-histidine = ADP + protein N-phospho-L-histidine.</text>
        <dbReference type="EC" id="2.7.13.3"/>
    </reaction>
</comment>
<feature type="transmembrane region" description="Helical" evidence="10">
    <location>
        <begin position="153"/>
        <end position="172"/>
    </location>
</feature>
<evidence type="ECO:0000256" key="10">
    <source>
        <dbReference type="SAM" id="Phobius"/>
    </source>
</evidence>
<dbReference type="EMBL" id="JABBFX010000003">
    <property type="protein sequence ID" value="NML47620.1"/>
    <property type="molecule type" value="Genomic_DNA"/>
</dbReference>
<evidence type="ECO:0000256" key="6">
    <source>
        <dbReference type="ARBA" id="ARBA00022679"/>
    </source>
</evidence>
<evidence type="ECO:0000256" key="3">
    <source>
        <dbReference type="ARBA" id="ARBA00012438"/>
    </source>
</evidence>
<dbReference type="InterPro" id="IPR036097">
    <property type="entry name" value="HisK_dim/P_sf"/>
</dbReference>
<evidence type="ECO:0000256" key="5">
    <source>
        <dbReference type="ARBA" id="ARBA00022553"/>
    </source>
</evidence>
<evidence type="ECO:0000256" key="4">
    <source>
        <dbReference type="ARBA" id="ARBA00022475"/>
    </source>
</evidence>
<dbReference type="GO" id="GO:0005886">
    <property type="term" value="C:plasma membrane"/>
    <property type="evidence" value="ECO:0007669"/>
    <property type="project" value="UniProtKB-SubCell"/>
</dbReference>
<proteinExistence type="predicted"/>
<protein>
    <recommendedName>
        <fullName evidence="3">histidine kinase</fullName>
        <ecNumber evidence="3">2.7.13.3</ecNumber>
    </recommendedName>
</protein>
<evidence type="ECO:0000313" key="14">
    <source>
        <dbReference type="Proteomes" id="UP000541185"/>
    </source>
</evidence>
<dbReference type="SMART" id="SM00387">
    <property type="entry name" value="HATPase_c"/>
    <property type="match status" value="1"/>
</dbReference>
<feature type="transmembrane region" description="Helical" evidence="10">
    <location>
        <begin position="34"/>
        <end position="53"/>
    </location>
</feature>
<dbReference type="Gene3D" id="3.30.565.10">
    <property type="entry name" value="Histidine kinase-like ATPase, C-terminal domain"/>
    <property type="match status" value="1"/>
</dbReference>
<keyword evidence="6" id="KW-0808">Transferase</keyword>
<reference evidence="13 14" key="1">
    <citation type="submission" date="2020-04" db="EMBL/GenBank/DDBJ databases">
        <title>Ramlibacter sp. G-1-2-2 isolated from soil.</title>
        <authorList>
            <person name="Dahal R.H."/>
        </authorList>
    </citation>
    <scope>NUCLEOTIDE SEQUENCE [LARGE SCALE GENOMIC DNA]</scope>
    <source>
        <strain evidence="13 14">G-1-2-2</strain>
    </source>
</reference>
<feature type="domain" description="HAMP" evidence="12">
    <location>
        <begin position="173"/>
        <end position="225"/>
    </location>
</feature>
<evidence type="ECO:0000256" key="9">
    <source>
        <dbReference type="ARBA" id="ARBA00022840"/>
    </source>
</evidence>
<keyword evidence="7" id="KW-0547">Nucleotide-binding</keyword>
<dbReference type="AlphaFoldDB" id="A0A848HDR5"/>
<dbReference type="CDD" id="cd00075">
    <property type="entry name" value="HATPase"/>
    <property type="match status" value="1"/>
</dbReference>
<dbReference type="InterPro" id="IPR004358">
    <property type="entry name" value="Sig_transdc_His_kin-like_C"/>
</dbReference>
<sequence length="430" mass="47232">MRWRCALPGVRSLAEARWPSRTHRRIRHSLRARLVLLFLLLALGITGAFVFGMQSALGSGWREAVRPLLADYVDRLAAEVGDPPSVERAQALVQRLPVTVSIAGPRVNWSSRPDLHEAHWGARESLLSRTTADGHRVTFGLSVLPWQDRPRRIGWYTLATVLLFTLLAYHAVSRMLRPLRDISAGARRFGSGEFGQPIPLRRRDELGVLAADVNAMAASIHQMLEAKRALLLAISHELRSPLTRARLNTELLPEGGDPGARRQALMRDLEEMATLVSDLLESERLGQGHAALHRETTDLCALLQSADADVECDPDLPLLLLDPSRIKLLLRNLLDNARRHGGGTPQVRATREGSDVLLTVRDFGPGVPESALEQLAEPFFRPDAARARETGGVGLGLYLCKLVAQAHGGSFTLRNAKPGLEVRVTLPLAG</sequence>
<comment type="subcellular location">
    <subcellularLocation>
        <location evidence="2">Cell membrane</location>
        <topology evidence="2">Multi-pass membrane protein</topology>
    </subcellularLocation>
</comment>
<keyword evidence="9" id="KW-0067">ATP-binding</keyword>
<keyword evidence="10" id="KW-0812">Transmembrane</keyword>
<dbReference type="PROSITE" id="PS50109">
    <property type="entry name" value="HIS_KIN"/>
    <property type="match status" value="1"/>
</dbReference>
<evidence type="ECO:0000256" key="2">
    <source>
        <dbReference type="ARBA" id="ARBA00004651"/>
    </source>
</evidence>
<feature type="domain" description="Histidine kinase" evidence="11">
    <location>
        <begin position="233"/>
        <end position="430"/>
    </location>
</feature>
<dbReference type="Pfam" id="PF00672">
    <property type="entry name" value="HAMP"/>
    <property type="match status" value="1"/>
</dbReference>